<dbReference type="HOGENOM" id="CLU_3012996_0_0_12"/>
<organism evidence="2 3">
    <name type="scientific">Treponema vincentii F0403</name>
    <dbReference type="NCBI Taxonomy" id="1125702"/>
    <lineage>
        <taxon>Bacteria</taxon>
        <taxon>Pseudomonadati</taxon>
        <taxon>Spirochaetota</taxon>
        <taxon>Spirochaetia</taxon>
        <taxon>Spirochaetales</taxon>
        <taxon>Treponemataceae</taxon>
        <taxon>Treponema</taxon>
    </lineage>
</organism>
<proteinExistence type="predicted"/>
<sequence length="56" mass="5925">MRTVGYIPEEGAKQKVTKQGGTPTPPEPPEPKDDGTGTPTPPEPKDDPVKKGGKKE</sequence>
<dbReference type="PATRIC" id="fig|1125702.3.peg.2042"/>
<reference evidence="2 3" key="1">
    <citation type="submission" date="2013-04" db="EMBL/GenBank/DDBJ databases">
        <title>The Genome Sequence of Treponema vincentii F0403.</title>
        <authorList>
            <consortium name="The Broad Institute Genomics Platform"/>
            <person name="Earl A."/>
            <person name="Ward D."/>
            <person name="Feldgarden M."/>
            <person name="Gevers D."/>
            <person name="Leonetti C."/>
            <person name="Izard J."/>
            <person name="Walker B."/>
            <person name="Young S."/>
            <person name="Zeng Q."/>
            <person name="Gargeya S."/>
            <person name="Fitzgerald M."/>
            <person name="Haas B."/>
            <person name="Abouelleil A."/>
            <person name="Allen A.W."/>
            <person name="Alvarado L."/>
            <person name="Arachchi H.M."/>
            <person name="Berlin A.M."/>
            <person name="Chapman S.B."/>
            <person name="Gainer-Dewar J."/>
            <person name="Goldberg J."/>
            <person name="Griggs A."/>
            <person name="Gujja S."/>
            <person name="Hansen M."/>
            <person name="Howarth C."/>
            <person name="Imamovic A."/>
            <person name="Ireland A."/>
            <person name="Larimer J."/>
            <person name="McCowan C."/>
            <person name="Murphy C."/>
            <person name="Pearson M."/>
            <person name="Poon T.W."/>
            <person name="Priest M."/>
            <person name="Roberts A."/>
            <person name="Saif S."/>
            <person name="Shea T."/>
            <person name="Sisk P."/>
            <person name="Sykes S."/>
            <person name="Wortman J."/>
            <person name="Nusbaum C."/>
            <person name="Birren B."/>
        </authorList>
    </citation>
    <scope>NUCLEOTIDE SEQUENCE [LARGE SCALE GENOMIC DNA]</scope>
    <source>
        <strain evidence="2 3">F0403</strain>
    </source>
</reference>
<gene>
    <name evidence="2" type="ORF">HMPREF1222_01984</name>
</gene>
<dbReference type="Proteomes" id="UP000014605">
    <property type="component" value="Unassembled WGS sequence"/>
</dbReference>
<accession>S3LQ62</accession>
<comment type="caution">
    <text evidence="2">The sequence shown here is derived from an EMBL/GenBank/DDBJ whole genome shotgun (WGS) entry which is preliminary data.</text>
</comment>
<dbReference type="RefSeq" id="WP_016519269.1">
    <property type="nucleotide sequence ID" value="NZ_KE332512.1"/>
</dbReference>
<evidence type="ECO:0000313" key="2">
    <source>
        <dbReference type="EMBL" id="EPF46462.1"/>
    </source>
</evidence>
<dbReference type="AlphaFoldDB" id="S3LQ62"/>
<dbReference type="EMBL" id="ATFC01000009">
    <property type="protein sequence ID" value="EPF46462.1"/>
    <property type="molecule type" value="Genomic_DNA"/>
</dbReference>
<name>S3LQ62_9SPIR</name>
<keyword evidence="3" id="KW-1185">Reference proteome</keyword>
<evidence type="ECO:0000256" key="1">
    <source>
        <dbReference type="SAM" id="MobiDB-lite"/>
    </source>
</evidence>
<feature type="region of interest" description="Disordered" evidence="1">
    <location>
        <begin position="1"/>
        <end position="56"/>
    </location>
</feature>
<dbReference type="GeneID" id="301462637"/>
<protein>
    <submittedName>
        <fullName evidence="2">Uncharacterized protein</fullName>
    </submittedName>
</protein>
<feature type="compositionally biased region" description="Basic and acidic residues" evidence="1">
    <location>
        <begin position="43"/>
        <end position="56"/>
    </location>
</feature>
<evidence type="ECO:0000313" key="3">
    <source>
        <dbReference type="Proteomes" id="UP000014605"/>
    </source>
</evidence>